<dbReference type="AlphaFoldDB" id="A0A9X1LF95"/>
<dbReference type="SUPFAM" id="SSF160930">
    <property type="entry name" value="FlhC-like"/>
    <property type="match status" value="1"/>
</dbReference>
<dbReference type="EMBL" id="JAJATW010000019">
    <property type="protein sequence ID" value="MCB5162610.1"/>
    <property type="molecule type" value="Genomic_DNA"/>
</dbReference>
<evidence type="ECO:0000313" key="2">
    <source>
        <dbReference type="Proteomes" id="UP001139095"/>
    </source>
</evidence>
<organism evidence="1 2">
    <name type="scientific">Marinomonas algarum</name>
    <dbReference type="NCBI Taxonomy" id="2883105"/>
    <lineage>
        <taxon>Bacteria</taxon>
        <taxon>Pseudomonadati</taxon>
        <taxon>Pseudomonadota</taxon>
        <taxon>Gammaproteobacteria</taxon>
        <taxon>Oceanospirillales</taxon>
        <taxon>Oceanospirillaceae</taxon>
        <taxon>Marinomonas</taxon>
    </lineage>
</organism>
<accession>A0A9X1LF95</accession>
<comment type="caution">
    <text evidence="1">The sequence shown here is derived from an EMBL/GenBank/DDBJ whole genome shotgun (WGS) entry which is preliminary data.</text>
</comment>
<name>A0A9X1LF95_9GAMM</name>
<protein>
    <submittedName>
        <fullName evidence="1">FlhC family transcriptional regulator</fullName>
    </submittedName>
</protein>
<gene>
    <name evidence="1" type="ORF">LG368_11970</name>
</gene>
<dbReference type="Gene3D" id="1.10.4000.10">
    <property type="entry name" value="Flagellar transcriptional activator FlhD"/>
    <property type="match status" value="1"/>
</dbReference>
<keyword evidence="2" id="KW-1185">Reference proteome</keyword>
<reference evidence="1" key="1">
    <citation type="submission" date="2021-10" db="EMBL/GenBank/DDBJ databases">
        <title>Marinomonas pontica sp. nov., isolated from the Black Sea.</title>
        <authorList>
            <person name="Zhao L.-H."/>
            <person name="Xue J.-H."/>
        </authorList>
    </citation>
    <scope>NUCLEOTIDE SEQUENCE</scope>
    <source>
        <strain evidence="1">E8</strain>
    </source>
</reference>
<sequence length="448" mass="50553">MSTSSFDCTSNLDLINNLDQNASNISNQRPNLDVLDFDSTLWRLLISASKKSPDFLTDQFSISAEVVSKLARSSYKIIDSLASGVIICFRLNSDESEALDFLSNNTSTDLFYSELDLSSFSNFESLYCFDSSYWLLLKRIAQKDHRIASTVFSVSLELAQAVSQSSDSMLRYLAKNVKSSFALRFSSDLLSEIIDKPDDTLLLLKKYQQCISSPFVSPVHFNKTAPNKTIQKDDSDHEDCCDQKESCYFSSRLIARQLALMGYVTKIIILETGLSDKALRCVYSELQKEGHEIGKNRNSRNTRSSATLLSNQSSKIHASILMQLYYKIAGDSIYRSISIKALERAFRMYKALIYEISSSSCSDRSMIRSCFTIADAWCLAFELRTENAMINLCDKCNVSYFTSVNQSTMIDCPFCHEPSAPKSYHKCLIKKPRKTVYKGLIQGSDSRV</sequence>
<dbReference type="InterPro" id="IPR036194">
    <property type="entry name" value="FlhD_sf"/>
</dbReference>
<dbReference type="Proteomes" id="UP001139095">
    <property type="component" value="Unassembled WGS sequence"/>
</dbReference>
<evidence type="ECO:0000313" key="1">
    <source>
        <dbReference type="EMBL" id="MCB5162610.1"/>
    </source>
</evidence>
<dbReference type="RefSeq" id="WP_226754956.1">
    <property type="nucleotide sequence ID" value="NZ_JAJATW010000019.1"/>
</dbReference>
<proteinExistence type="predicted"/>